<evidence type="ECO:0000313" key="4">
    <source>
        <dbReference type="Proteomes" id="UP000627838"/>
    </source>
</evidence>
<name>A0ABR9JWC5_9ACTN</name>
<organism evidence="3 4">
    <name type="scientific">Actinomadura algeriensis</name>
    <dbReference type="NCBI Taxonomy" id="1679523"/>
    <lineage>
        <taxon>Bacteria</taxon>
        <taxon>Bacillati</taxon>
        <taxon>Actinomycetota</taxon>
        <taxon>Actinomycetes</taxon>
        <taxon>Streptosporangiales</taxon>
        <taxon>Thermomonosporaceae</taxon>
        <taxon>Actinomadura</taxon>
    </lineage>
</organism>
<keyword evidence="4" id="KW-1185">Reference proteome</keyword>
<feature type="region of interest" description="Disordered" evidence="1">
    <location>
        <begin position="1"/>
        <end position="20"/>
    </location>
</feature>
<reference evidence="3 4" key="1">
    <citation type="submission" date="2020-10" db="EMBL/GenBank/DDBJ databases">
        <title>Sequencing the genomes of 1000 actinobacteria strains.</title>
        <authorList>
            <person name="Klenk H.-P."/>
        </authorList>
    </citation>
    <scope>NUCLEOTIDE SEQUENCE [LARGE SCALE GENOMIC DNA]</scope>
    <source>
        <strain evidence="3 4">DSM 46744</strain>
    </source>
</reference>
<evidence type="ECO:0000256" key="1">
    <source>
        <dbReference type="SAM" id="MobiDB-lite"/>
    </source>
</evidence>
<sequence>MDEMQRLQDRYDAIPDPGPRSVAAARARLDARMDGTRPAGRARRVRPAWGLSLAAAGAAAALAVATVVAPGDDPAARPPAAQTVLLAAADKAAEAPADGKYWHVETVSGGTVLASWTTRDGRRWVGHRTANPEPGTPATELKEVKGPAPMGPTVLGDDPSMAELRDLPTDPKALRALASSNVPEIAPDAETGAAPITRDGYVVDALVGLITDQPVPPKVRAAAFRALAATPGVKTEGEAHDELGRKGVVLTYAQRTPQSGATGVRLIIDPNTARVHAERITADAKKKGGAQGEVHYLEASWTDEAPAVPKSPRPETRRPQPGVH</sequence>
<gene>
    <name evidence="3" type="ORF">H4W34_004509</name>
</gene>
<dbReference type="EMBL" id="JADBDZ010000001">
    <property type="protein sequence ID" value="MBE1534676.1"/>
    <property type="molecule type" value="Genomic_DNA"/>
</dbReference>
<feature type="region of interest" description="Disordered" evidence="1">
    <location>
        <begin position="298"/>
        <end position="324"/>
    </location>
</feature>
<dbReference type="InterPro" id="IPR047789">
    <property type="entry name" value="CU044_5270-like"/>
</dbReference>
<feature type="compositionally biased region" description="Basic and acidic residues" evidence="1">
    <location>
        <begin position="1"/>
        <end position="13"/>
    </location>
</feature>
<evidence type="ECO:0000313" key="3">
    <source>
        <dbReference type="EMBL" id="MBE1534676.1"/>
    </source>
</evidence>
<comment type="caution">
    <text evidence="3">The sequence shown here is derived from an EMBL/GenBank/DDBJ whole genome shotgun (WGS) entry which is preliminary data.</text>
</comment>
<keyword evidence="2" id="KW-1133">Transmembrane helix</keyword>
<accession>A0ABR9JWC5</accession>
<keyword evidence="2" id="KW-0472">Membrane</keyword>
<keyword evidence="2" id="KW-0812">Transmembrane</keyword>
<protein>
    <recommendedName>
        <fullName evidence="5">CU044_5270 family protein</fullName>
    </recommendedName>
</protein>
<evidence type="ECO:0008006" key="5">
    <source>
        <dbReference type="Google" id="ProtNLM"/>
    </source>
</evidence>
<dbReference type="NCBIfam" id="NF038083">
    <property type="entry name" value="CU044_5270_fam"/>
    <property type="match status" value="1"/>
</dbReference>
<evidence type="ECO:0000256" key="2">
    <source>
        <dbReference type="SAM" id="Phobius"/>
    </source>
</evidence>
<feature type="transmembrane region" description="Helical" evidence="2">
    <location>
        <begin position="48"/>
        <end position="69"/>
    </location>
</feature>
<proteinExistence type="predicted"/>
<dbReference type="Proteomes" id="UP000627838">
    <property type="component" value="Unassembled WGS sequence"/>
</dbReference>
<dbReference type="RefSeq" id="WP_192761018.1">
    <property type="nucleotide sequence ID" value="NZ_JADBDZ010000001.1"/>
</dbReference>